<evidence type="ECO:0000256" key="2">
    <source>
        <dbReference type="ARBA" id="ARBA00009142"/>
    </source>
</evidence>
<dbReference type="InterPro" id="IPR002781">
    <property type="entry name" value="TM_pro_TauE-like"/>
</dbReference>
<reference evidence="7 8" key="1">
    <citation type="journal article" date="2013" name="Genome Announc.">
        <title>Draft Genome of the Marine Gammaproteobacterium Halomonas titanicae.</title>
        <authorList>
            <person name="Sanchez-Porro C."/>
            <person name="de la Haba R.R."/>
            <person name="Cruz-Hernandez N."/>
            <person name="Gonzalez J.M."/>
            <person name="Reyes-Guirao C."/>
            <person name="Navarro-Sampedro L."/>
            <person name="Carballo M."/>
            <person name="Ventosa A."/>
        </authorList>
    </citation>
    <scope>NUCLEOTIDE SEQUENCE [LARGE SCALE GENOMIC DNA]</scope>
    <source>
        <strain evidence="7 8">BH1</strain>
    </source>
</reference>
<dbReference type="PANTHER" id="PTHR43483:SF3">
    <property type="entry name" value="MEMBRANE TRANSPORTER PROTEIN HI_0806-RELATED"/>
    <property type="match status" value="1"/>
</dbReference>
<feature type="transmembrane region" description="Helical" evidence="6">
    <location>
        <begin position="181"/>
        <end position="203"/>
    </location>
</feature>
<keyword evidence="3 6" id="KW-0812">Transmembrane</keyword>
<evidence type="ECO:0000256" key="3">
    <source>
        <dbReference type="ARBA" id="ARBA00022692"/>
    </source>
</evidence>
<feature type="transmembrane region" description="Helical" evidence="6">
    <location>
        <begin position="50"/>
        <end position="73"/>
    </location>
</feature>
<sequence length="265" mass="27216">MEAQVNEIAIYPLIGLLAGFLAGIFGIGGGVVIVPLLVTILGWQQVDDDLALSLAVGTSLATIAVTSISSARAHYRHGNVRRDCVWLLLPGLVFGAINGVVVGDVLSGKTLSLLLGVFFLILAIKVLVNSRSVGSYPLPGRNGMLIAGSSIGLASALFGIGGGTLMVPFLERHSIPMRQAVGTSAAAGIPIAIVGAITAMVVGDTKTSVSWTTGYVYWPAFVGIVILSMPGAKLGALVASRLKAKVLKLTFAGLLIVVGLNFLLG</sequence>
<proteinExistence type="inferred from homology"/>
<comment type="subcellular location">
    <subcellularLocation>
        <location evidence="6">Cell membrane</location>
        <topology evidence="6">Multi-pass membrane protein</topology>
    </subcellularLocation>
    <subcellularLocation>
        <location evidence="1">Membrane</location>
        <topology evidence="1">Multi-pass membrane protein</topology>
    </subcellularLocation>
</comment>
<evidence type="ECO:0000256" key="6">
    <source>
        <dbReference type="RuleBase" id="RU363041"/>
    </source>
</evidence>
<feature type="transmembrane region" description="Helical" evidence="6">
    <location>
        <begin position="85"/>
        <end position="106"/>
    </location>
</feature>
<protein>
    <recommendedName>
        <fullName evidence="6">Probable membrane transporter protein</fullName>
    </recommendedName>
</protein>
<organism evidence="7 8">
    <name type="scientific">Vreelandella titanicae BH1</name>
    <dbReference type="NCBI Taxonomy" id="1204738"/>
    <lineage>
        <taxon>Bacteria</taxon>
        <taxon>Pseudomonadati</taxon>
        <taxon>Pseudomonadota</taxon>
        <taxon>Gammaproteobacteria</taxon>
        <taxon>Oceanospirillales</taxon>
        <taxon>Halomonadaceae</taxon>
        <taxon>Vreelandella</taxon>
    </lineage>
</organism>
<evidence type="ECO:0000313" key="7">
    <source>
        <dbReference type="EMBL" id="ELY22869.1"/>
    </source>
</evidence>
<feature type="transmembrane region" description="Helical" evidence="6">
    <location>
        <begin position="246"/>
        <end position="264"/>
    </location>
</feature>
<evidence type="ECO:0000256" key="5">
    <source>
        <dbReference type="ARBA" id="ARBA00023136"/>
    </source>
</evidence>
<accession>L9UDB2</accession>
<feature type="transmembrane region" description="Helical" evidence="6">
    <location>
        <begin position="113"/>
        <end position="133"/>
    </location>
</feature>
<feature type="transmembrane region" description="Helical" evidence="6">
    <location>
        <begin position="145"/>
        <end position="169"/>
    </location>
</feature>
<dbReference type="Pfam" id="PF01925">
    <property type="entry name" value="TauE"/>
    <property type="match status" value="1"/>
</dbReference>
<dbReference type="PANTHER" id="PTHR43483">
    <property type="entry name" value="MEMBRANE TRANSPORTER PROTEIN HI_0806-RELATED"/>
    <property type="match status" value="1"/>
</dbReference>
<feature type="transmembrane region" description="Helical" evidence="6">
    <location>
        <begin position="215"/>
        <end position="239"/>
    </location>
</feature>
<gene>
    <name evidence="7" type="ORF">HALTITAN_0545</name>
</gene>
<keyword evidence="6" id="KW-1003">Cell membrane</keyword>
<comment type="caution">
    <text evidence="7">The sequence shown here is derived from an EMBL/GenBank/DDBJ whole genome shotgun (WGS) entry which is preliminary data.</text>
</comment>
<evidence type="ECO:0000256" key="4">
    <source>
        <dbReference type="ARBA" id="ARBA00022989"/>
    </source>
</evidence>
<dbReference type="GO" id="GO:0005886">
    <property type="term" value="C:plasma membrane"/>
    <property type="evidence" value="ECO:0007669"/>
    <property type="project" value="UniProtKB-SubCell"/>
</dbReference>
<dbReference type="Proteomes" id="UP000011651">
    <property type="component" value="Unassembled WGS sequence"/>
</dbReference>
<feature type="transmembrane region" description="Helical" evidence="6">
    <location>
        <begin position="12"/>
        <end position="38"/>
    </location>
</feature>
<dbReference type="AlphaFoldDB" id="L9UDB2"/>
<name>L9UDB2_9GAMM</name>
<evidence type="ECO:0000256" key="1">
    <source>
        <dbReference type="ARBA" id="ARBA00004141"/>
    </source>
</evidence>
<keyword evidence="4 6" id="KW-1133">Transmembrane helix</keyword>
<keyword evidence="5 6" id="KW-0472">Membrane</keyword>
<evidence type="ECO:0000313" key="8">
    <source>
        <dbReference type="Proteomes" id="UP000011651"/>
    </source>
</evidence>
<comment type="similarity">
    <text evidence="2 6">Belongs to the 4-toluene sulfonate uptake permease (TSUP) (TC 2.A.102) family.</text>
</comment>
<dbReference type="EMBL" id="AOPO01000001">
    <property type="protein sequence ID" value="ELY22869.1"/>
    <property type="molecule type" value="Genomic_DNA"/>
</dbReference>
<dbReference type="PATRIC" id="fig|1204738.3.peg.811"/>